<dbReference type="EMBL" id="JAIWYP010000005">
    <property type="protein sequence ID" value="KAH3822299.1"/>
    <property type="molecule type" value="Genomic_DNA"/>
</dbReference>
<evidence type="ECO:0000313" key="3">
    <source>
        <dbReference type="Proteomes" id="UP000828390"/>
    </source>
</evidence>
<feature type="compositionally biased region" description="Low complexity" evidence="1">
    <location>
        <begin position="35"/>
        <end position="46"/>
    </location>
</feature>
<accession>A0A9D4GVR0</accession>
<reference evidence="2" key="2">
    <citation type="submission" date="2020-11" db="EMBL/GenBank/DDBJ databases">
        <authorList>
            <person name="McCartney M.A."/>
            <person name="Auch B."/>
            <person name="Kono T."/>
            <person name="Mallez S."/>
            <person name="Becker A."/>
            <person name="Gohl D.M."/>
            <person name="Silverstein K.A.T."/>
            <person name="Koren S."/>
            <person name="Bechman K.B."/>
            <person name="Herman A."/>
            <person name="Abrahante J.E."/>
            <person name="Garbe J."/>
        </authorList>
    </citation>
    <scope>NUCLEOTIDE SEQUENCE</scope>
    <source>
        <strain evidence="2">Duluth1</strain>
        <tissue evidence="2">Whole animal</tissue>
    </source>
</reference>
<comment type="caution">
    <text evidence="2">The sequence shown here is derived from an EMBL/GenBank/DDBJ whole genome shotgun (WGS) entry which is preliminary data.</text>
</comment>
<reference evidence="2" key="1">
    <citation type="journal article" date="2019" name="bioRxiv">
        <title>The Genome of the Zebra Mussel, Dreissena polymorpha: A Resource for Invasive Species Research.</title>
        <authorList>
            <person name="McCartney M.A."/>
            <person name="Auch B."/>
            <person name="Kono T."/>
            <person name="Mallez S."/>
            <person name="Zhang Y."/>
            <person name="Obille A."/>
            <person name="Becker A."/>
            <person name="Abrahante J.E."/>
            <person name="Garbe J."/>
            <person name="Badalamenti J.P."/>
            <person name="Herman A."/>
            <person name="Mangelson H."/>
            <person name="Liachko I."/>
            <person name="Sullivan S."/>
            <person name="Sone E.D."/>
            <person name="Koren S."/>
            <person name="Silverstein K.A.T."/>
            <person name="Beckman K.B."/>
            <person name="Gohl D.M."/>
        </authorList>
    </citation>
    <scope>NUCLEOTIDE SEQUENCE</scope>
    <source>
        <strain evidence="2">Duluth1</strain>
        <tissue evidence="2">Whole animal</tissue>
    </source>
</reference>
<protein>
    <submittedName>
        <fullName evidence="2">Uncharacterized protein</fullName>
    </submittedName>
</protein>
<keyword evidence="3" id="KW-1185">Reference proteome</keyword>
<feature type="region of interest" description="Disordered" evidence="1">
    <location>
        <begin position="20"/>
        <end position="54"/>
    </location>
</feature>
<dbReference type="AlphaFoldDB" id="A0A9D4GVR0"/>
<sequence>MSDTPEPRLTHFIMNLKGSQTDPAAAKGASGGAMTTFSSGDGTSTSNKGGSISASATGGVLEGGKLKVNFVPVQQLKEIVGI</sequence>
<dbReference type="Proteomes" id="UP000828390">
    <property type="component" value="Unassembled WGS sequence"/>
</dbReference>
<gene>
    <name evidence="2" type="ORF">DPMN_124073</name>
</gene>
<evidence type="ECO:0000313" key="2">
    <source>
        <dbReference type="EMBL" id="KAH3822299.1"/>
    </source>
</evidence>
<proteinExistence type="predicted"/>
<organism evidence="2 3">
    <name type="scientific">Dreissena polymorpha</name>
    <name type="common">Zebra mussel</name>
    <name type="synonym">Mytilus polymorpha</name>
    <dbReference type="NCBI Taxonomy" id="45954"/>
    <lineage>
        <taxon>Eukaryota</taxon>
        <taxon>Metazoa</taxon>
        <taxon>Spiralia</taxon>
        <taxon>Lophotrochozoa</taxon>
        <taxon>Mollusca</taxon>
        <taxon>Bivalvia</taxon>
        <taxon>Autobranchia</taxon>
        <taxon>Heteroconchia</taxon>
        <taxon>Euheterodonta</taxon>
        <taxon>Imparidentia</taxon>
        <taxon>Neoheterodontei</taxon>
        <taxon>Myida</taxon>
        <taxon>Dreissenoidea</taxon>
        <taxon>Dreissenidae</taxon>
        <taxon>Dreissena</taxon>
    </lineage>
</organism>
<name>A0A9D4GVR0_DREPO</name>
<evidence type="ECO:0000256" key="1">
    <source>
        <dbReference type="SAM" id="MobiDB-lite"/>
    </source>
</evidence>